<name>A0A1B1C371_9VIBR</name>
<sequence>MDHYNKLILKALINAGGSTSESYVYEILTGRYTHFGTSISAMWGYLDTPLKDDLTSFFNEVIEVPLDPINDAQCVNTLIDHVANKWGRHEFFEKTSREGIDRLSDEEYESEIDKMISAKREYLLGLES</sequence>
<gene>
    <name evidence="1" type="ORF">A134_23050</name>
</gene>
<reference evidence="1" key="2">
    <citation type="submission" date="2016-06" db="EMBL/GenBank/DDBJ databases">
        <title>Adaptive Radiation by Waves of Gene Transfer Leads to Fine-Scale Resource Partitioning in Marine Microbes.</title>
        <authorList>
            <person name="Hehemann J.-H."/>
            <person name="Arevalo P."/>
            <person name="Datta M.S."/>
            <person name="Yu X."/>
            <person name="Corzett C.H."/>
            <person name="Henschel A."/>
            <person name="Preheim S.P."/>
            <person name="Timberlake S."/>
            <person name="Alm E.J."/>
            <person name="Polz M.F."/>
        </authorList>
    </citation>
    <scope>NUCLEOTIDE SEQUENCE</scope>
    <source>
        <strain evidence="1">9CS106</strain>
    </source>
</reference>
<accession>A0A1B1C371</accession>
<dbReference type="AlphaFoldDB" id="A0A1B1C371"/>
<dbReference type="EMBL" id="CP016231">
    <property type="protein sequence ID" value="ANP79294.1"/>
    <property type="molecule type" value="Genomic_DNA"/>
</dbReference>
<organism evidence="1">
    <name type="scientific">Vibrio crassostreae 9CS106</name>
    <dbReference type="NCBI Taxonomy" id="1191300"/>
    <lineage>
        <taxon>Bacteria</taxon>
        <taxon>Pseudomonadati</taxon>
        <taxon>Pseudomonadota</taxon>
        <taxon>Gammaproteobacteria</taxon>
        <taxon>Vibrionales</taxon>
        <taxon>Vibrionaceae</taxon>
        <taxon>Vibrio</taxon>
    </lineage>
</organism>
<evidence type="ECO:0000313" key="1">
    <source>
        <dbReference type="EMBL" id="ANP79294.1"/>
    </source>
</evidence>
<protein>
    <submittedName>
        <fullName evidence="1">Uncharacterized protein</fullName>
    </submittedName>
</protein>
<reference evidence="1" key="1">
    <citation type="journal article" date="2012" name="Science">
        <title>Ecological populations of bacteria act as socially cohesive units of antibiotic production and resistance.</title>
        <authorList>
            <person name="Cordero O.X."/>
            <person name="Wildschutte H."/>
            <person name="Kirkup B."/>
            <person name="Proehl S."/>
            <person name="Ngo L."/>
            <person name="Hussain F."/>
            <person name="Le Roux F."/>
            <person name="Mincer T."/>
            <person name="Polz M.F."/>
        </authorList>
    </citation>
    <scope>NUCLEOTIDE SEQUENCE</scope>
    <source>
        <strain evidence="1">9CS106</strain>
    </source>
</reference>
<proteinExistence type="predicted"/>